<dbReference type="SUPFAM" id="SSF48208">
    <property type="entry name" value="Six-hairpin glycosidases"/>
    <property type="match status" value="1"/>
</dbReference>
<dbReference type="InterPro" id="IPR032514">
    <property type="entry name" value="GtaA_central"/>
</dbReference>
<dbReference type="Gene3D" id="2.60.120.260">
    <property type="entry name" value="Galactose-binding domain-like"/>
    <property type="match status" value="1"/>
</dbReference>
<reference evidence="5" key="1">
    <citation type="submission" date="2022-10" db="EMBL/GenBank/DDBJ databases">
        <authorList>
            <person name="Kim H.S."/>
            <person name="Kim J.-S."/>
            <person name="Suh M.K."/>
            <person name="Eom M.K."/>
            <person name="Lee J.-S."/>
        </authorList>
    </citation>
    <scope>NUCLEOTIDE SEQUENCE</scope>
    <source>
        <strain evidence="5">LIP-5</strain>
    </source>
</reference>
<evidence type="ECO:0000256" key="1">
    <source>
        <dbReference type="SAM" id="SignalP"/>
    </source>
</evidence>
<dbReference type="InterPro" id="IPR032515">
    <property type="entry name" value="DUF4964"/>
</dbReference>
<dbReference type="AlphaFoldDB" id="A0AAE3ILZ9"/>
<dbReference type="InterPro" id="IPR008979">
    <property type="entry name" value="Galactose-bd-like_sf"/>
</dbReference>
<proteinExistence type="predicted"/>
<feature type="domain" description="Glutaminase A central" evidence="3">
    <location>
        <begin position="476"/>
        <end position="812"/>
    </location>
</feature>
<gene>
    <name evidence="5" type="ORF">OD355_08670</name>
</gene>
<protein>
    <submittedName>
        <fullName evidence="5">DUF4965 domain-containing protein</fullName>
    </submittedName>
</protein>
<dbReference type="PANTHER" id="PTHR31987">
    <property type="entry name" value="GLUTAMINASE A-RELATED"/>
    <property type="match status" value="1"/>
</dbReference>
<evidence type="ECO:0000259" key="4">
    <source>
        <dbReference type="Pfam" id="PF17168"/>
    </source>
</evidence>
<dbReference type="Pfam" id="PF16335">
    <property type="entry name" value="GtaA_6_Hairpin"/>
    <property type="match status" value="1"/>
</dbReference>
<feature type="domain" description="Glutaminase A N-terminal" evidence="4">
    <location>
        <begin position="248"/>
        <end position="470"/>
    </location>
</feature>
<dbReference type="PANTHER" id="PTHR31987:SF1">
    <property type="entry name" value="GLUTAMINASE A"/>
    <property type="match status" value="1"/>
</dbReference>
<dbReference type="EMBL" id="JAOTPL010000011">
    <property type="protein sequence ID" value="MCU7694585.1"/>
    <property type="molecule type" value="Genomic_DNA"/>
</dbReference>
<dbReference type="GO" id="GO:0005975">
    <property type="term" value="P:carbohydrate metabolic process"/>
    <property type="evidence" value="ECO:0007669"/>
    <property type="project" value="InterPro"/>
</dbReference>
<evidence type="ECO:0000313" key="6">
    <source>
        <dbReference type="Proteomes" id="UP001209317"/>
    </source>
</evidence>
<comment type="caution">
    <text evidence="5">The sequence shown here is derived from an EMBL/GenBank/DDBJ whole genome shotgun (WGS) entry which is preliminary data.</text>
</comment>
<dbReference type="Pfam" id="PF17168">
    <property type="entry name" value="DUF5127"/>
    <property type="match status" value="1"/>
</dbReference>
<accession>A0AAE3ILZ9</accession>
<evidence type="ECO:0000259" key="3">
    <source>
        <dbReference type="Pfam" id="PF16335"/>
    </source>
</evidence>
<name>A0AAE3ILZ9_9BACT</name>
<evidence type="ECO:0000259" key="2">
    <source>
        <dbReference type="Pfam" id="PF16334"/>
    </source>
</evidence>
<organism evidence="5 6">
    <name type="scientific">Haoranjiania flava</name>
    <dbReference type="NCBI Taxonomy" id="1856322"/>
    <lineage>
        <taxon>Bacteria</taxon>
        <taxon>Pseudomonadati</taxon>
        <taxon>Bacteroidota</taxon>
        <taxon>Chitinophagia</taxon>
        <taxon>Chitinophagales</taxon>
        <taxon>Chitinophagaceae</taxon>
        <taxon>Haoranjiania</taxon>
    </lineage>
</organism>
<dbReference type="InterPro" id="IPR008928">
    <property type="entry name" value="6-hairpin_glycosidase_sf"/>
</dbReference>
<dbReference type="RefSeq" id="WP_263038071.1">
    <property type="nucleotide sequence ID" value="NZ_JAOTPL010000011.1"/>
</dbReference>
<evidence type="ECO:0000313" key="5">
    <source>
        <dbReference type="EMBL" id="MCU7694585.1"/>
    </source>
</evidence>
<feature type="chain" id="PRO_5042133040" evidence="1">
    <location>
        <begin position="24"/>
        <end position="824"/>
    </location>
</feature>
<feature type="domain" description="DUF4964" evidence="2">
    <location>
        <begin position="25"/>
        <end position="82"/>
    </location>
</feature>
<dbReference type="InterPro" id="IPR052743">
    <property type="entry name" value="Glutaminase_GtaA"/>
</dbReference>
<keyword evidence="1" id="KW-0732">Signal</keyword>
<keyword evidence="6" id="KW-1185">Reference proteome</keyword>
<dbReference type="SUPFAM" id="SSF49785">
    <property type="entry name" value="Galactose-binding domain-like"/>
    <property type="match status" value="1"/>
</dbReference>
<dbReference type="InterPro" id="IPR033433">
    <property type="entry name" value="GtaA_N"/>
</dbReference>
<sequence length="824" mass="93279">MKFLSLFFKCWVFMFLPLFGANAQTQKAPAYPLITHDPYFSVWSFTDALNASTTKHWTGADHSLTGYLQVDDTIYRFLGKESKAYDVVLPASDDTSYLVQYTEQQPEPGWQELNFDVSKWSNGEAPFADVGNYKTQWKSDDLWVRREFTITDNHEKGLYLKLDHDDNIEVYLNGKEIYQTVGWMHKYIYIPIKNAPAILRKGKNVLAIHIKNTDGGQHLDFGLVKERVAAASKGIVNAKQKNVEIKATQTIYDFSCGPVNLKVTFTSPLIMTDLDLMSRPVSYVTFSTASTDGKAHAVQVLFNTSTNLAVNTPAQEVGAEKYSANGLSVLKTGTLSQEVLAKKGDDLRIDWGYLHVAVPQAANTYQFITENEEVAIRSFRNSTRNHAAQLNGKRLWLNTNINLGRKSSASAKILLGYDDIWSIQYFGENLRPWWNRDNNTTIEKQLSAANADYAATLKKCNVVDAQIYQDAFKAGGKEYAKLCEIAYRQAIAAHKLVRSPQGELLWLSKENYSNGSINTVDLTYPSAPLFLVYNPELEKGMMNGIFYYSESGKWKKPFAAHDLGTYPVANGQTYPEDMPVEESGNMVILAAAIAKVEGNANYAAKHWATLTMWTDYLVKEGFDPADQLCTDDFAGHLARNANLSLKAIMAIESYAMLAKMLGKEDVYLAYHNIAKSMVPRWMQLADDGDHYTLAFEKKGTWSQKYNVIWDRILKYNIFPESVFEKEMKYYLKQQHGFGLPLDSRKTYTKSDWIMWTACLTGNISDFTALVRPLYKFATETPSRVPLSDWHETIDGRQIGFQARSVVGGYWMKVLEAKLNTKKMK</sequence>
<dbReference type="Pfam" id="PF16334">
    <property type="entry name" value="DUF4964"/>
    <property type="match status" value="1"/>
</dbReference>
<feature type="signal peptide" evidence="1">
    <location>
        <begin position="1"/>
        <end position="23"/>
    </location>
</feature>
<dbReference type="Proteomes" id="UP001209317">
    <property type="component" value="Unassembled WGS sequence"/>
</dbReference>